<name>A0A182TYY0_9DIPT</name>
<feature type="region of interest" description="Disordered" evidence="1">
    <location>
        <begin position="1"/>
        <end position="25"/>
    </location>
</feature>
<dbReference type="EnsemblMetazoa" id="AMEC010856-RA">
    <property type="protein sequence ID" value="AMEC010856-PA"/>
    <property type="gene ID" value="AMEC010856"/>
</dbReference>
<reference evidence="2" key="2">
    <citation type="submission" date="2020-05" db="UniProtKB">
        <authorList>
            <consortium name="EnsemblMetazoa"/>
        </authorList>
    </citation>
    <scope>IDENTIFICATION</scope>
    <source>
        <strain evidence="2">CM1001059</strain>
    </source>
</reference>
<dbReference type="Proteomes" id="UP000075902">
    <property type="component" value="Unassembled WGS sequence"/>
</dbReference>
<evidence type="ECO:0000256" key="1">
    <source>
        <dbReference type="SAM" id="MobiDB-lite"/>
    </source>
</evidence>
<accession>A0A182TYY0</accession>
<keyword evidence="3" id="KW-1185">Reference proteome</keyword>
<sequence>MDKDLFGESRAGASGFDPFPSHQGNSPEDIAGYPIAYLFSVTFLLPPSLFSFTFLLPPPVADPVPPAPVAESESLPRDTSAAPPVPPPPPSPMSVVSRGNGATAGGSEPSRFPFRLFIVRQLPLVRAPLAKEEAGRPDGSVVAGPHPFVRPCGDQSGRVSPLAFRRLFALTSSRWCSSSLSPLTAR</sequence>
<reference evidence="3" key="1">
    <citation type="submission" date="2014-01" db="EMBL/GenBank/DDBJ databases">
        <title>The Genome Sequence of Anopheles melas CM1001059_A (V2).</title>
        <authorList>
            <consortium name="The Broad Institute Genomics Platform"/>
            <person name="Neafsey D.E."/>
            <person name="Besansky N."/>
            <person name="Howell P."/>
            <person name="Walton C."/>
            <person name="Young S.K."/>
            <person name="Zeng Q."/>
            <person name="Gargeya S."/>
            <person name="Fitzgerald M."/>
            <person name="Haas B."/>
            <person name="Abouelleil A."/>
            <person name="Allen A.W."/>
            <person name="Alvarado L."/>
            <person name="Arachchi H.M."/>
            <person name="Berlin A.M."/>
            <person name="Chapman S.B."/>
            <person name="Gainer-Dewar J."/>
            <person name="Goldberg J."/>
            <person name="Griggs A."/>
            <person name="Gujja S."/>
            <person name="Hansen M."/>
            <person name="Howarth C."/>
            <person name="Imamovic A."/>
            <person name="Ireland A."/>
            <person name="Larimer J."/>
            <person name="McCowan C."/>
            <person name="Murphy C."/>
            <person name="Pearson M."/>
            <person name="Poon T.W."/>
            <person name="Priest M."/>
            <person name="Roberts A."/>
            <person name="Saif S."/>
            <person name="Shea T."/>
            <person name="Sisk P."/>
            <person name="Sykes S."/>
            <person name="Wortman J."/>
            <person name="Nusbaum C."/>
            <person name="Birren B."/>
        </authorList>
    </citation>
    <scope>NUCLEOTIDE SEQUENCE [LARGE SCALE GENOMIC DNA]</scope>
    <source>
        <strain evidence="3">CM1001059</strain>
    </source>
</reference>
<dbReference type="AlphaFoldDB" id="A0A182TYY0"/>
<organism evidence="2 3">
    <name type="scientific">Anopheles melas</name>
    <dbReference type="NCBI Taxonomy" id="34690"/>
    <lineage>
        <taxon>Eukaryota</taxon>
        <taxon>Metazoa</taxon>
        <taxon>Ecdysozoa</taxon>
        <taxon>Arthropoda</taxon>
        <taxon>Hexapoda</taxon>
        <taxon>Insecta</taxon>
        <taxon>Pterygota</taxon>
        <taxon>Neoptera</taxon>
        <taxon>Endopterygota</taxon>
        <taxon>Diptera</taxon>
        <taxon>Nematocera</taxon>
        <taxon>Culicoidea</taxon>
        <taxon>Culicidae</taxon>
        <taxon>Anophelinae</taxon>
        <taxon>Anopheles</taxon>
    </lineage>
</organism>
<dbReference type="VEuPathDB" id="VectorBase:AMEC010856"/>
<evidence type="ECO:0000313" key="3">
    <source>
        <dbReference type="Proteomes" id="UP000075902"/>
    </source>
</evidence>
<protein>
    <submittedName>
        <fullName evidence="2">Uncharacterized protein</fullName>
    </submittedName>
</protein>
<feature type="compositionally biased region" description="Pro residues" evidence="1">
    <location>
        <begin position="83"/>
        <end position="92"/>
    </location>
</feature>
<feature type="region of interest" description="Disordered" evidence="1">
    <location>
        <begin position="66"/>
        <end position="107"/>
    </location>
</feature>
<proteinExistence type="predicted"/>
<evidence type="ECO:0000313" key="2">
    <source>
        <dbReference type="EnsemblMetazoa" id="AMEC010856-PA"/>
    </source>
</evidence>